<evidence type="ECO:0000313" key="2">
    <source>
        <dbReference type="Proteomes" id="UP001281147"/>
    </source>
</evidence>
<keyword evidence="1" id="KW-0560">Oxidoreductase</keyword>
<evidence type="ECO:0000313" key="1">
    <source>
        <dbReference type="EMBL" id="KAK3710005.1"/>
    </source>
</evidence>
<comment type="caution">
    <text evidence="1">The sequence shown here is derived from an EMBL/GenBank/DDBJ whole genome shotgun (WGS) entry which is preliminary data.</text>
</comment>
<gene>
    <name evidence="1" type="primary">JHD1_2</name>
    <name evidence="1" type="ORF">LTR37_010624</name>
</gene>
<protein>
    <submittedName>
        <fullName evidence="1">JmjC domain-containing histone demethylation protein 1</fullName>
        <ecNumber evidence="1">1.14.11.27</ecNumber>
    </submittedName>
</protein>
<dbReference type="Proteomes" id="UP001281147">
    <property type="component" value="Unassembled WGS sequence"/>
</dbReference>
<dbReference type="EMBL" id="JAUTXU010000088">
    <property type="protein sequence ID" value="KAK3710005.1"/>
    <property type="molecule type" value="Genomic_DNA"/>
</dbReference>
<accession>A0ACC3N504</accession>
<organism evidence="1 2">
    <name type="scientific">Vermiconidia calcicola</name>
    <dbReference type="NCBI Taxonomy" id="1690605"/>
    <lineage>
        <taxon>Eukaryota</taxon>
        <taxon>Fungi</taxon>
        <taxon>Dikarya</taxon>
        <taxon>Ascomycota</taxon>
        <taxon>Pezizomycotina</taxon>
        <taxon>Dothideomycetes</taxon>
        <taxon>Dothideomycetidae</taxon>
        <taxon>Mycosphaerellales</taxon>
        <taxon>Extremaceae</taxon>
        <taxon>Vermiconidia</taxon>
    </lineage>
</organism>
<sequence length="256" mass="27687">MQPYNPPQSAYQIPSLEQIANEVLVDMNGNEYHEQGAFPQQFDGLEQVRLFNAGAADIAPLSNGDVKPDESVDSAVSLPTPKVVEQHASDPNITDSIDTSMREVDTAPSPDNIVLHHELPPAQPSIETDSARDDRAPASPTSAPNEMKDSVSSLPLYQPPAPLSRSPEMSKRQPVMSNGMVDGTSSLPVEATPHKRKRDSTSATPGAKSAKKARLDGAAWQGSIYPSFEHGGEDLQSLELAKMLQQEDLGLRRRSK</sequence>
<keyword evidence="2" id="KW-1185">Reference proteome</keyword>
<name>A0ACC3N504_9PEZI</name>
<proteinExistence type="predicted"/>
<reference evidence="1" key="1">
    <citation type="submission" date="2023-07" db="EMBL/GenBank/DDBJ databases">
        <title>Black Yeasts Isolated from many extreme environments.</title>
        <authorList>
            <person name="Coleine C."/>
            <person name="Stajich J.E."/>
            <person name="Selbmann L."/>
        </authorList>
    </citation>
    <scope>NUCLEOTIDE SEQUENCE</scope>
    <source>
        <strain evidence="1">CCFEE 5714</strain>
    </source>
</reference>
<dbReference type="EC" id="1.14.11.27" evidence="1"/>